<sequence>MARIAIIGAGMAALGALAVFNHHGHQVELFEKSRGTGGRMASKRGQSASWDMGAQFMKANTPAFAAILADWHQQGLIEPWKITPWLIDEDDARPSPDDDIRYVAVPRMTALSRTLAEKASALHTSTRITALHRHDQHWTLESETGDLFDGFDAVVVTTPPAQAEPFVRNSVNLQQACLQSSMLPCWALLLAFDEPLATPFDAAFVHTGAISWLARNNSKPGRDSGETWVVLANHEWSQNCIDHTRPWVEQQLLQAFWNTTGLDALKARESWLHRWLYAFPDNSADTRGYQLDPQQKLVLCGDWLQSASIEGAWLSGQAAATALQAQLSNSRVTGANA</sequence>
<feature type="chain" id="PRO_5040831627" evidence="1">
    <location>
        <begin position="19"/>
        <end position="337"/>
    </location>
</feature>
<protein>
    <submittedName>
        <fullName evidence="3">FAD-dependent oxidoreductase</fullName>
    </submittedName>
</protein>
<proteinExistence type="predicted"/>
<dbReference type="InterPro" id="IPR036188">
    <property type="entry name" value="FAD/NAD-bd_sf"/>
</dbReference>
<dbReference type="EMBL" id="JAPNOA010000016">
    <property type="protein sequence ID" value="MCY0964485.1"/>
    <property type="molecule type" value="Genomic_DNA"/>
</dbReference>
<dbReference type="PANTHER" id="PTHR16128">
    <property type="entry name" value="FAD/NAD(P)-BINDING OXIDOREDUCTASE FAMILY PROTEIN"/>
    <property type="match status" value="1"/>
</dbReference>
<dbReference type="RefSeq" id="WP_283172701.1">
    <property type="nucleotide sequence ID" value="NZ_JAPNOA010000016.1"/>
</dbReference>
<dbReference type="Pfam" id="PF13450">
    <property type="entry name" value="NAD_binding_8"/>
    <property type="match status" value="1"/>
</dbReference>
<dbReference type="AlphaFoldDB" id="A0A9X3EC88"/>
<dbReference type="Pfam" id="PF01593">
    <property type="entry name" value="Amino_oxidase"/>
    <property type="match status" value="1"/>
</dbReference>
<reference evidence="3" key="1">
    <citation type="submission" date="2022-11" db="EMBL/GenBank/DDBJ databases">
        <title>Parathalassolutuus dongxingensis gen. nov., sp. nov., a novel member of family Oceanospirillaceae isolated from a coastal shrimp pond in Guangxi, China.</title>
        <authorList>
            <person name="Chen H."/>
        </authorList>
    </citation>
    <scope>NUCLEOTIDE SEQUENCE</scope>
    <source>
        <strain evidence="3">G-43</strain>
    </source>
</reference>
<keyword evidence="4" id="KW-1185">Reference proteome</keyword>
<dbReference type="Gene3D" id="3.50.50.60">
    <property type="entry name" value="FAD/NAD(P)-binding domain"/>
    <property type="match status" value="1"/>
</dbReference>
<feature type="domain" description="Amine oxidase" evidence="2">
    <location>
        <begin position="108"/>
        <end position="323"/>
    </location>
</feature>
<dbReference type="PANTHER" id="PTHR16128:SF5">
    <property type="entry name" value="FAD_NAD(P)-BINDING OXIDOREDUCTASE FAMILY PROTEIN"/>
    <property type="match status" value="1"/>
</dbReference>
<accession>A0A9X3EC88</accession>
<feature type="signal peptide" evidence="1">
    <location>
        <begin position="1"/>
        <end position="18"/>
    </location>
</feature>
<dbReference type="GO" id="GO:0016491">
    <property type="term" value="F:oxidoreductase activity"/>
    <property type="evidence" value="ECO:0007669"/>
    <property type="project" value="InterPro"/>
</dbReference>
<evidence type="ECO:0000313" key="3">
    <source>
        <dbReference type="EMBL" id="MCY0964485.1"/>
    </source>
</evidence>
<keyword evidence="1" id="KW-0732">Signal</keyword>
<dbReference type="Gene3D" id="3.90.660.10">
    <property type="match status" value="1"/>
</dbReference>
<organism evidence="3 4">
    <name type="scientific">Parathalassolituus penaei</name>
    <dbReference type="NCBI Taxonomy" id="2997323"/>
    <lineage>
        <taxon>Bacteria</taxon>
        <taxon>Pseudomonadati</taxon>
        <taxon>Pseudomonadota</taxon>
        <taxon>Gammaproteobacteria</taxon>
        <taxon>Oceanospirillales</taxon>
        <taxon>Oceanospirillaceae</taxon>
        <taxon>Parathalassolituus</taxon>
    </lineage>
</organism>
<dbReference type="Proteomes" id="UP001150830">
    <property type="component" value="Unassembled WGS sequence"/>
</dbReference>
<name>A0A9X3EC88_9GAMM</name>
<evidence type="ECO:0000259" key="2">
    <source>
        <dbReference type="Pfam" id="PF01593"/>
    </source>
</evidence>
<dbReference type="InterPro" id="IPR002937">
    <property type="entry name" value="Amino_oxidase"/>
</dbReference>
<evidence type="ECO:0000313" key="4">
    <source>
        <dbReference type="Proteomes" id="UP001150830"/>
    </source>
</evidence>
<dbReference type="SUPFAM" id="SSF51905">
    <property type="entry name" value="FAD/NAD(P)-binding domain"/>
    <property type="match status" value="1"/>
</dbReference>
<evidence type="ECO:0000256" key="1">
    <source>
        <dbReference type="SAM" id="SignalP"/>
    </source>
</evidence>
<comment type="caution">
    <text evidence="3">The sequence shown here is derived from an EMBL/GenBank/DDBJ whole genome shotgun (WGS) entry which is preliminary data.</text>
</comment>
<gene>
    <name evidence="3" type="ORF">OUO13_04745</name>
</gene>